<accession>A0A8D4VKT7</accession>
<comment type="subcellular location">
    <subcellularLocation>
        <location evidence="1">Cell envelope</location>
    </subcellularLocation>
</comment>
<dbReference type="InterPro" id="IPR050465">
    <property type="entry name" value="UPF0194_transport"/>
</dbReference>
<keyword evidence="2" id="KW-0175">Coiled coil</keyword>
<keyword evidence="4" id="KW-1185">Reference proteome</keyword>
<dbReference type="KEGG" id="moz:MoryE10_01960"/>
<sequence length="428" mass="47591">MLQRNARQAEDVHALAFIIVNETRQLLDYRQAALWLRRPASRIAAVSGVALLEPNAPYVAWLRQVAEHLDGQTDAAVLRPVAAGDLPQALAKDWGQWLPAHGLWVRFGTAAGDGLGGLLLCRDTPWVEGEGLLLQELAGAYEHAWHALAPPPPWWRKLVLDRDRRWLMLAIVLVFCFPVRQSVLAPAEVVAADPTVVRSPMEGVVDRFHLEPNDVVAKDQLLITLDDTDLSNRLEVSRKALAVAEAEYRRAAQQAVFDNKSRAELTILKSRMDQQAAEVAYMDDLMARSQVKAPHAGIAIFSDPHDWMGKPVAVGERLLMVADPQRVELAVQLPVADFIDLEPGAEVVMFLNVDPHHPMTARLYRASYQAETTPEDVLAYLVKARFDAGQAPPRIGLKGTAKLYGQPVTLFHYLFRRPLGAVRQWLGL</sequence>
<evidence type="ECO:0000256" key="2">
    <source>
        <dbReference type="ARBA" id="ARBA00023054"/>
    </source>
</evidence>
<dbReference type="EMBL" id="AP019782">
    <property type="protein sequence ID" value="BBL69590.1"/>
    <property type="molecule type" value="Genomic_DNA"/>
</dbReference>
<proteinExistence type="predicted"/>
<evidence type="ECO:0000256" key="1">
    <source>
        <dbReference type="ARBA" id="ARBA00004196"/>
    </source>
</evidence>
<organism evidence="3 4">
    <name type="scientific">Methylogaea oryzae</name>
    <dbReference type="NCBI Taxonomy" id="1295382"/>
    <lineage>
        <taxon>Bacteria</taxon>
        <taxon>Pseudomonadati</taxon>
        <taxon>Pseudomonadota</taxon>
        <taxon>Gammaproteobacteria</taxon>
        <taxon>Methylococcales</taxon>
        <taxon>Methylococcaceae</taxon>
        <taxon>Methylogaea</taxon>
    </lineage>
</organism>
<protein>
    <recommendedName>
        <fullName evidence="5">Membrane fusion protein biotin-lipoyl like domain-containing protein</fullName>
    </recommendedName>
</protein>
<dbReference type="GO" id="GO:0030313">
    <property type="term" value="C:cell envelope"/>
    <property type="evidence" value="ECO:0007669"/>
    <property type="project" value="UniProtKB-SubCell"/>
</dbReference>
<evidence type="ECO:0008006" key="5">
    <source>
        <dbReference type="Google" id="ProtNLM"/>
    </source>
</evidence>
<dbReference type="Proteomes" id="UP000824988">
    <property type="component" value="Chromosome"/>
</dbReference>
<gene>
    <name evidence="3" type="ORF">MoryE10_01960</name>
</gene>
<dbReference type="PANTHER" id="PTHR32347">
    <property type="entry name" value="EFFLUX SYSTEM COMPONENT YKNX-RELATED"/>
    <property type="match status" value="1"/>
</dbReference>
<evidence type="ECO:0000313" key="4">
    <source>
        <dbReference type="Proteomes" id="UP000824988"/>
    </source>
</evidence>
<dbReference type="PANTHER" id="PTHR32347:SF23">
    <property type="entry name" value="BLL5650 PROTEIN"/>
    <property type="match status" value="1"/>
</dbReference>
<dbReference type="AlphaFoldDB" id="A0A8D4VKT7"/>
<reference evidence="3" key="1">
    <citation type="submission" date="2019-06" db="EMBL/GenBank/DDBJ databases">
        <title>Complete genome sequence of Methylogaea oryzae strain JCM16910.</title>
        <authorList>
            <person name="Asakawa S."/>
        </authorList>
    </citation>
    <scope>NUCLEOTIDE SEQUENCE</scope>
    <source>
        <strain evidence="3">E10</strain>
    </source>
</reference>
<evidence type="ECO:0000313" key="3">
    <source>
        <dbReference type="EMBL" id="BBL69590.1"/>
    </source>
</evidence>
<name>A0A8D4VKT7_9GAMM</name>